<dbReference type="AlphaFoldDB" id="A0A9Q3GCI7"/>
<protein>
    <submittedName>
        <fullName evidence="2">Uncharacterized protein</fullName>
    </submittedName>
</protein>
<proteinExistence type="predicted"/>
<comment type="caution">
    <text evidence="2">The sequence shown here is derived from an EMBL/GenBank/DDBJ whole genome shotgun (WGS) entry which is preliminary data.</text>
</comment>
<organism evidence="2 3">
    <name type="scientific">Austropuccinia psidii MF-1</name>
    <dbReference type="NCBI Taxonomy" id="1389203"/>
    <lineage>
        <taxon>Eukaryota</taxon>
        <taxon>Fungi</taxon>
        <taxon>Dikarya</taxon>
        <taxon>Basidiomycota</taxon>
        <taxon>Pucciniomycotina</taxon>
        <taxon>Pucciniomycetes</taxon>
        <taxon>Pucciniales</taxon>
        <taxon>Sphaerophragmiaceae</taxon>
        <taxon>Austropuccinia</taxon>
    </lineage>
</organism>
<evidence type="ECO:0000256" key="1">
    <source>
        <dbReference type="SAM" id="MobiDB-lite"/>
    </source>
</evidence>
<feature type="region of interest" description="Disordered" evidence="1">
    <location>
        <begin position="210"/>
        <end position="231"/>
    </location>
</feature>
<keyword evidence="3" id="KW-1185">Reference proteome</keyword>
<reference evidence="2" key="1">
    <citation type="submission" date="2021-03" db="EMBL/GenBank/DDBJ databases">
        <title>Draft genome sequence of rust myrtle Austropuccinia psidii MF-1, a brazilian biotype.</title>
        <authorList>
            <person name="Quecine M.C."/>
            <person name="Pachon D.M.R."/>
            <person name="Bonatelli M.L."/>
            <person name="Correr F.H."/>
            <person name="Franceschini L.M."/>
            <person name="Leite T.F."/>
            <person name="Margarido G.R.A."/>
            <person name="Almeida C.A."/>
            <person name="Ferrarezi J.A."/>
            <person name="Labate C.A."/>
        </authorList>
    </citation>
    <scope>NUCLEOTIDE SEQUENCE</scope>
    <source>
        <strain evidence="2">MF-1</strain>
    </source>
</reference>
<evidence type="ECO:0000313" key="3">
    <source>
        <dbReference type="Proteomes" id="UP000765509"/>
    </source>
</evidence>
<name>A0A9Q3GCI7_9BASI</name>
<sequence length="284" mass="30946">MFQVPTNSDGFKKAQPLKAGYDKNIPRPRLMKLVTVRKVQWGHSRLNHLPEMVSLIGPQNYAQGADSDDGRIAPKYTAVVASRLSSPPGKVCGHILMAEKIDGSELYLLAEPPPACCTQGCCFTAAGGRVPCGGNPNEHALGAKDAFRRTSVRPAASATQRPLGRVHRRQTLEWPVLVSPRTAIDAVEANGRGMDRRRAFSAIPARYSETSHTSGHLSDGRQSKQKTAGSWQGCVQANGNETFKSFLVSAPVFQRDNFCGKLWRIGSRSIFEGQADTKIVKCNM</sequence>
<gene>
    <name evidence="2" type="ORF">O181_001561</name>
</gene>
<evidence type="ECO:0000313" key="2">
    <source>
        <dbReference type="EMBL" id="MBW0461846.1"/>
    </source>
</evidence>
<accession>A0A9Q3GCI7</accession>
<dbReference type="EMBL" id="AVOT02000232">
    <property type="protein sequence ID" value="MBW0461846.1"/>
    <property type="molecule type" value="Genomic_DNA"/>
</dbReference>
<dbReference type="Proteomes" id="UP000765509">
    <property type="component" value="Unassembled WGS sequence"/>
</dbReference>